<accession>A0A4R3KZV4</accession>
<name>A0A4R3KZV4_9SPHI</name>
<protein>
    <submittedName>
        <fullName evidence="2">Tetrapyrrole (Corrin/porphyrin) methylase-like protein</fullName>
    </submittedName>
</protein>
<dbReference type="InterPro" id="IPR000878">
    <property type="entry name" value="4pyrrol_Mease"/>
</dbReference>
<dbReference type="Pfam" id="PF00590">
    <property type="entry name" value="TP_methylase"/>
    <property type="match status" value="1"/>
</dbReference>
<organism evidence="2 3">
    <name type="scientific">Anseongella ginsenosidimutans</name>
    <dbReference type="NCBI Taxonomy" id="496056"/>
    <lineage>
        <taxon>Bacteria</taxon>
        <taxon>Pseudomonadati</taxon>
        <taxon>Bacteroidota</taxon>
        <taxon>Sphingobacteriia</taxon>
        <taxon>Sphingobacteriales</taxon>
        <taxon>Sphingobacteriaceae</taxon>
        <taxon>Anseongella</taxon>
    </lineage>
</organism>
<dbReference type="AlphaFoldDB" id="A0A4R3KZV4"/>
<keyword evidence="2" id="KW-0808">Transferase</keyword>
<dbReference type="PANTHER" id="PTHR45790:SF6">
    <property type="entry name" value="UROPORPHYRINOGEN-III C-METHYLTRANSFERASE"/>
    <property type="match status" value="1"/>
</dbReference>
<dbReference type="GO" id="GO:0004851">
    <property type="term" value="F:uroporphyrin-III C-methyltransferase activity"/>
    <property type="evidence" value="ECO:0007669"/>
    <property type="project" value="TreeGrafter"/>
</dbReference>
<comment type="caution">
    <text evidence="2">The sequence shown here is derived from an EMBL/GenBank/DDBJ whole genome shotgun (WGS) entry which is preliminary data.</text>
</comment>
<keyword evidence="2" id="KW-0489">Methyltransferase</keyword>
<dbReference type="PANTHER" id="PTHR45790">
    <property type="entry name" value="SIROHEME SYNTHASE-RELATED"/>
    <property type="match status" value="1"/>
</dbReference>
<evidence type="ECO:0000259" key="1">
    <source>
        <dbReference type="Pfam" id="PF00590"/>
    </source>
</evidence>
<proteinExistence type="predicted"/>
<reference evidence="2 3" key="1">
    <citation type="submission" date="2019-03" db="EMBL/GenBank/DDBJ databases">
        <title>Genomic Encyclopedia of Type Strains, Phase IV (KMG-IV): sequencing the most valuable type-strain genomes for metagenomic binning, comparative biology and taxonomic classification.</title>
        <authorList>
            <person name="Goeker M."/>
        </authorList>
    </citation>
    <scope>NUCLEOTIDE SEQUENCE [LARGE SCALE GENOMIC DNA]</scope>
    <source>
        <strain evidence="2 3">DSM 21100</strain>
    </source>
</reference>
<evidence type="ECO:0000313" key="2">
    <source>
        <dbReference type="EMBL" id="TCS90160.1"/>
    </source>
</evidence>
<dbReference type="GO" id="GO:0032259">
    <property type="term" value="P:methylation"/>
    <property type="evidence" value="ECO:0007669"/>
    <property type="project" value="UniProtKB-KW"/>
</dbReference>
<dbReference type="Proteomes" id="UP000295807">
    <property type="component" value="Unassembled WGS sequence"/>
</dbReference>
<gene>
    <name evidence="2" type="ORF">EDD80_101359</name>
</gene>
<dbReference type="InterPro" id="IPR050161">
    <property type="entry name" value="Siro_Cobalamin_biosynth"/>
</dbReference>
<dbReference type="Gene3D" id="3.40.1010.10">
    <property type="entry name" value="Cobalt-precorrin-4 Transmethylase, Domain 1"/>
    <property type="match status" value="1"/>
</dbReference>
<dbReference type="GO" id="GO:0019354">
    <property type="term" value="P:siroheme biosynthetic process"/>
    <property type="evidence" value="ECO:0007669"/>
    <property type="project" value="TreeGrafter"/>
</dbReference>
<keyword evidence="3" id="KW-1185">Reference proteome</keyword>
<sequence length="220" mass="24236">MSPMKAIFIHMTAGAADLLPLKAVNALLNADMLIGEAVLTEVLKEFVPHNCIIAEDLREATGFFSFSGMKSSVQLVRISPGDAISTEGLLKEVEFFEMAGYETEIIPGVSRIQAQAAMRRFPLTRRGLSHSFWVADIKEMHSPSRLFRDTALAAASTATLVLRNTGMYKERLLEIIGQVRKGEDALTIMEDDLIIMTRKEQNGTQSLSATQNIPESYGTI</sequence>
<feature type="domain" description="Tetrapyrrole methylase" evidence="1">
    <location>
        <begin position="14"/>
        <end position="181"/>
    </location>
</feature>
<dbReference type="InterPro" id="IPR035996">
    <property type="entry name" value="4pyrrol_Methylase_sf"/>
</dbReference>
<evidence type="ECO:0000313" key="3">
    <source>
        <dbReference type="Proteomes" id="UP000295807"/>
    </source>
</evidence>
<dbReference type="InterPro" id="IPR014777">
    <property type="entry name" value="4pyrrole_Mease_sub1"/>
</dbReference>
<dbReference type="SUPFAM" id="SSF53790">
    <property type="entry name" value="Tetrapyrrole methylase"/>
    <property type="match status" value="1"/>
</dbReference>
<dbReference type="EMBL" id="SMAD01000001">
    <property type="protein sequence ID" value="TCS90160.1"/>
    <property type="molecule type" value="Genomic_DNA"/>
</dbReference>